<evidence type="ECO:0000256" key="1">
    <source>
        <dbReference type="SAM" id="SignalP"/>
    </source>
</evidence>
<dbReference type="PANTHER" id="PTHR16026">
    <property type="entry name" value="CARTILAGE ACIDIC PROTEIN 1"/>
    <property type="match status" value="1"/>
</dbReference>
<feature type="domain" description="ASPIC/UnbV" evidence="2">
    <location>
        <begin position="471"/>
        <end position="536"/>
    </location>
</feature>
<accession>A0A1C1YUD0</accession>
<dbReference type="EMBL" id="LQZT01000023">
    <property type="protein sequence ID" value="OCW57134.1"/>
    <property type="molecule type" value="Genomic_DNA"/>
</dbReference>
<dbReference type="InterPro" id="IPR027039">
    <property type="entry name" value="Crtac1"/>
</dbReference>
<proteinExistence type="predicted"/>
<sequence>MSPTRSLLRALPLFGTLALAALCGPAAAETGFTSDVPILHEEALEAGIDHSYTGGWEFFVGGGVASFDCNGDRRPDLVLAGGASPAAFYVNESPTGGALRFRRLDTGLDADDLTGVLGAYPIDIDNDRHTDLVLLRLGRNLVLKGGPDCSFEKANRSFAIDGGRAWSTALSATWEKDNRFPTIAIGNYVDRSAPGTPFGTCEPNQLLRPRPGETPDYSEPLALEPGHCALSMLFTDWNRSGKPDLRITNDRQYYRDGEEQLWQMAEDRPPRLYTKAQGWQRLTIWGMGIAETDFDADGLPEYALTSMGDTKIQKLDEEAGEDRPTYRDIAFERGATAHRPYTGGDHKPSTGWHSQFADINNDTLTDLFIAKGNVQAMPDFASFDPDNLLMGGFDQAFHERGEEAGVALPTRGRGAVIEDFNMDGMLDLLVVNREHPASLFRNLGAATDWGHRPMGNWVKIELDNGKINPAAVGALVSVRTGTRTQTRRLQIGGGHGSGHAGFVHVGLGVSERATIRVQWPDGEWSHPYRVFANQHVRIIRGEANARYWYPATP</sequence>
<dbReference type="STRING" id="1480615.AWJ14_08325"/>
<reference evidence="3 4" key="1">
    <citation type="submission" date="2015-12" db="EMBL/GenBank/DDBJ databases">
        <authorList>
            <person name="Shamseldin A."/>
            <person name="Moawad H."/>
            <person name="Abd El-Rahim W.M."/>
            <person name="Sadowsky M.J."/>
        </authorList>
    </citation>
    <scope>NUCLEOTIDE SEQUENCE [LARGE SCALE GENOMIC DNA]</scope>
    <source>
        <strain evidence="3 4">JC234</strain>
    </source>
</reference>
<evidence type="ECO:0000313" key="4">
    <source>
        <dbReference type="Proteomes" id="UP000094795"/>
    </source>
</evidence>
<dbReference type="RefSeq" id="WP_066180498.1">
    <property type="nucleotide sequence ID" value="NZ_LQZT01000023.1"/>
</dbReference>
<dbReference type="AlphaFoldDB" id="A0A1C1YUD0"/>
<dbReference type="SUPFAM" id="SSF69318">
    <property type="entry name" value="Integrin alpha N-terminal domain"/>
    <property type="match status" value="1"/>
</dbReference>
<evidence type="ECO:0000313" key="3">
    <source>
        <dbReference type="EMBL" id="OCW57134.1"/>
    </source>
</evidence>
<comment type="caution">
    <text evidence="3">The sequence shown here is derived from an EMBL/GenBank/DDBJ whole genome shotgun (WGS) entry which is preliminary data.</text>
</comment>
<keyword evidence="4" id="KW-1185">Reference proteome</keyword>
<dbReference type="Pfam" id="PF07593">
    <property type="entry name" value="UnbV_ASPIC"/>
    <property type="match status" value="1"/>
</dbReference>
<protein>
    <recommendedName>
        <fullName evidence="2">ASPIC/UnbV domain-containing protein</fullName>
    </recommendedName>
</protein>
<name>A0A1C1YUD0_9HYPH</name>
<dbReference type="PANTHER" id="PTHR16026:SF0">
    <property type="entry name" value="CARTILAGE ACIDIC PROTEIN 1"/>
    <property type="match status" value="1"/>
</dbReference>
<feature type="signal peptide" evidence="1">
    <location>
        <begin position="1"/>
        <end position="28"/>
    </location>
</feature>
<dbReference type="OrthoDB" id="1488578at2"/>
<dbReference type="InterPro" id="IPR028994">
    <property type="entry name" value="Integrin_alpha_N"/>
</dbReference>
<gene>
    <name evidence="3" type="ORF">AWJ14_08325</name>
</gene>
<feature type="chain" id="PRO_5008656360" description="ASPIC/UnbV domain-containing protein" evidence="1">
    <location>
        <begin position="29"/>
        <end position="553"/>
    </location>
</feature>
<dbReference type="Proteomes" id="UP000094795">
    <property type="component" value="Unassembled WGS sequence"/>
</dbReference>
<dbReference type="InterPro" id="IPR011519">
    <property type="entry name" value="UnbV_ASPIC"/>
</dbReference>
<organism evidence="3 4">
    <name type="scientific">Hoeflea olei</name>
    <dbReference type="NCBI Taxonomy" id="1480615"/>
    <lineage>
        <taxon>Bacteria</taxon>
        <taxon>Pseudomonadati</taxon>
        <taxon>Pseudomonadota</taxon>
        <taxon>Alphaproteobacteria</taxon>
        <taxon>Hyphomicrobiales</taxon>
        <taxon>Rhizobiaceae</taxon>
        <taxon>Hoeflea</taxon>
    </lineage>
</organism>
<evidence type="ECO:0000259" key="2">
    <source>
        <dbReference type="Pfam" id="PF07593"/>
    </source>
</evidence>
<dbReference type="Gene3D" id="2.130.10.130">
    <property type="entry name" value="Integrin alpha, N-terminal"/>
    <property type="match status" value="1"/>
</dbReference>
<keyword evidence="1" id="KW-0732">Signal</keyword>